<organism evidence="1 2">
    <name type="scientific">Fusarium oxysporum (strain Fo5176)</name>
    <name type="common">Fusarium vascular wilt</name>
    <dbReference type="NCBI Taxonomy" id="660025"/>
    <lineage>
        <taxon>Eukaryota</taxon>
        <taxon>Fungi</taxon>
        <taxon>Dikarya</taxon>
        <taxon>Ascomycota</taxon>
        <taxon>Pezizomycotina</taxon>
        <taxon>Sordariomycetes</taxon>
        <taxon>Hypocreomycetidae</taxon>
        <taxon>Hypocreales</taxon>
        <taxon>Nectriaceae</taxon>
        <taxon>Fusarium</taxon>
        <taxon>Fusarium oxysporum species complex</taxon>
    </lineage>
</organism>
<dbReference type="EnsemblFungi" id="FOXG_02403T0">
    <property type="protein sequence ID" value="FOXG_02403P0"/>
    <property type="gene ID" value="FOXG_02403"/>
</dbReference>
<reference evidence="2" key="1">
    <citation type="journal article" date="2012" name="Mol. Plant Microbe Interact.">
        <title>A highly conserved effector in Fusarium oxysporum is required for full virulence on Arabidopsis.</title>
        <authorList>
            <person name="Thatcher L.F."/>
            <person name="Gardiner D.M."/>
            <person name="Kazan K."/>
            <person name="Manners J."/>
        </authorList>
    </citation>
    <scope>NUCLEOTIDE SEQUENCE [LARGE SCALE GENOMIC DNA]</scope>
    <source>
        <strain evidence="2">Fo5176</strain>
    </source>
</reference>
<proteinExistence type="predicted"/>
<dbReference type="Proteomes" id="UP000002489">
    <property type="component" value="Unassembled WGS sequence"/>
</dbReference>
<evidence type="ECO:0000313" key="1">
    <source>
        <dbReference type="EnsemblFungi" id="FOXG_02403P0"/>
    </source>
</evidence>
<evidence type="ECO:0000313" key="2">
    <source>
        <dbReference type="Proteomes" id="UP000002489"/>
    </source>
</evidence>
<dbReference type="AlphaFoldDB" id="A0A0D2XER6"/>
<accession>A0A0D2XER6</accession>
<protein>
    <submittedName>
        <fullName evidence="1">Uncharacterized protein</fullName>
    </submittedName>
</protein>
<reference evidence="1" key="2">
    <citation type="submission" date="2025-08" db="UniProtKB">
        <authorList>
            <consortium name="EnsemblFungi"/>
        </authorList>
    </citation>
    <scope>IDENTIFICATION</scope>
    <source>
        <strain evidence="1">4287 / CBS 123668 / FGSC 9935 / NRRL 34936</strain>
    </source>
</reference>
<sequence length="103" mass="11849">MASRLCLHFETTLFGALDSLGNFNDILRTDDSSWNHWELEIERLRPLSEERITRKIDRKKDASEAFVQASVRKQTVLMVPAVATRYEPQLDGVGRPRRCLCTA</sequence>
<name>A0A0D2XER6_FUSOF</name>